<reference evidence="2 3" key="1">
    <citation type="submission" date="2018-02" db="EMBL/GenBank/DDBJ databases">
        <title>The genomes of Aspergillus section Nigri reveals drivers in fungal speciation.</title>
        <authorList>
            <consortium name="DOE Joint Genome Institute"/>
            <person name="Vesth T.C."/>
            <person name="Nybo J."/>
            <person name="Theobald S."/>
            <person name="Brandl J."/>
            <person name="Frisvad J.C."/>
            <person name="Nielsen K.F."/>
            <person name="Lyhne E.K."/>
            <person name="Kogle M.E."/>
            <person name="Kuo A."/>
            <person name="Riley R."/>
            <person name="Clum A."/>
            <person name="Nolan M."/>
            <person name="Lipzen A."/>
            <person name="Salamov A."/>
            <person name="Henrissat B."/>
            <person name="Wiebenga A."/>
            <person name="De vries R.P."/>
            <person name="Grigoriev I.V."/>
            <person name="Mortensen U.H."/>
            <person name="Andersen M.R."/>
            <person name="Baker S.E."/>
        </authorList>
    </citation>
    <scope>NUCLEOTIDE SEQUENCE [LARGE SCALE GENOMIC DNA]</scope>
    <source>
        <strain evidence="2 3">CBS 115571</strain>
    </source>
</reference>
<protein>
    <submittedName>
        <fullName evidence="2">Uncharacterized protein</fullName>
    </submittedName>
</protein>
<dbReference type="AlphaFoldDB" id="A0A2V5H8A0"/>
<name>A0A2V5H8A0_ASPV1</name>
<evidence type="ECO:0000313" key="3">
    <source>
        <dbReference type="Proteomes" id="UP000249829"/>
    </source>
</evidence>
<gene>
    <name evidence="2" type="ORF">BO99DRAFT_107254</name>
</gene>
<keyword evidence="1" id="KW-0472">Membrane</keyword>
<evidence type="ECO:0000256" key="1">
    <source>
        <dbReference type="SAM" id="Phobius"/>
    </source>
</evidence>
<keyword evidence="1" id="KW-0812">Transmembrane</keyword>
<sequence length="51" mass="5769">MRIGISGALRLLWFYGMCFGGNLMIPTVLYLLLSVTCILLDVGWSSTVMRW</sequence>
<organism evidence="2 3">
    <name type="scientific">Aspergillus violaceofuscus (strain CBS 115571)</name>
    <dbReference type="NCBI Taxonomy" id="1450538"/>
    <lineage>
        <taxon>Eukaryota</taxon>
        <taxon>Fungi</taxon>
        <taxon>Dikarya</taxon>
        <taxon>Ascomycota</taxon>
        <taxon>Pezizomycotina</taxon>
        <taxon>Eurotiomycetes</taxon>
        <taxon>Eurotiomycetidae</taxon>
        <taxon>Eurotiales</taxon>
        <taxon>Aspergillaceae</taxon>
        <taxon>Aspergillus</taxon>
    </lineage>
</organism>
<evidence type="ECO:0000313" key="2">
    <source>
        <dbReference type="EMBL" id="PYI20538.1"/>
    </source>
</evidence>
<accession>A0A2V5H8A0</accession>
<keyword evidence="1" id="KW-1133">Transmembrane helix</keyword>
<feature type="transmembrane region" description="Helical" evidence="1">
    <location>
        <begin position="12"/>
        <end position="40"/>
    </location>
</feature>
<proteinExistence type="predicted"/>
<dbReference type="Proteomes" id="UP000249829">
    <property type="component" value="Unassembled WGS sequence"/>
</dbReference>
<dbReference type="EMBL" id="KZ825124">
    <property type="protein sequence ID" value="PYI20538.1"/>
    <property type="molecule type" value="Genomic_DNA"/>
</dbReference>
<keyword evidence="3" id="KW-1185">Reference proteome</keyword>